<dbReference type="Pfam" id="PF08411">
    <property type="entry name" value="ExoI_SH3"/>
    <property type="match status" value="1"/>
</dbReference>
<evidence type="ECO:0000256" key="11">
    <source>
        <dbReference type="ARBA" id="ARBA00023204"/>
    </source>
</evidence>
<organism evidence="18 19">
    <name type="scientific">Moritella viscosa</name>
    <dbReference type="NCBI Taxonomy" id="80854"/>
    <lineage>
        <taxon>Bacteria</taxon>
        <taxon>Pseudomonadati</taxon>
        <taxon>Pseudomonadota</taxon>
        <taxon>Gammaproteobacteria</taxon>
        <taxon>Alteromonadales</taxon>
        <taxon>Moritellaceae</taxon>
        <taxon>Moritella</taxon>
    </lineage>
</organism>
<proteinExistence type="predicted"/>
<dbReference type="GO" id="GO:0000175">
    <property type="term" value="F:3'-5'-RNA exonuclease activity"/>
    <property type="evidence" value="ECO:0007669"/>
    <property type="project" value="InterPro"/>
</dbReference>
<keyword evidence="8 13" id="KW-0269">Exonuclease</keyword>
<comment type="subunit">
    <text evidence="12">Monomer. Interacts with ssb (via C-terminus); this interaction stimulates the exonuclease activity by recruiting the enzyme to its substrate.</text>
</comment>
<dbReference type="PANTHER" id="PTHR11046:SF11">
    <property type="entry name" value="EXODEOXYRIBONUCLEASE I"/>
    <property type="match status" value="1"/>
</dbReference>
<evidence type="ECO:0000256" key="6">
    <source>
        <dbReference type="ARBA" id="ARBA00022763"/>
    </source>
</evidence>
<sequence>MDNNSNKTATDLPTFYWHDYETFGLSPSLDRPSQFAGIRTDMDFNVIGEPDMFYCRQSDDYLPSPEAAMITGITPQKTQAEGVSEAEFSKRIEAQFSQKNTCIIGYNNIRFDDEVTRNIFYRNFYDPYAHTWKDGNSRWDIIDLMRACYALRPEGIVWPENDDGLPSMRLELLTAANGIEHANAHDATSDVYATIAMAKLVKEKQPKLFDFLFNLRSKRKVESLVDIINMTPLVHVSGMFGADRGFTSWVVPLAWHPTNNNAVIVADLAQDITPLLELSADELRERLYTPKKDLGDLTPIPLKLIHINKCPVLAPAKTLLPENAERSGIDRSACLANLKRLKESATLRENVVGVYQVEREYPKSTNVDAMIYDGFFSAGDKANFEILRETAPEQLTGLQLKVSDSRFNELFFRYRARNFPHLLSMPEQQKWLDHCRTVLEDSAPAYFARLDALAIENSHDERKMKLLQQLYLYGQKIIGA</sequence>
<keyword evidence="6 13" id="KW-0227">DNA damage</keyword>
<dbReference type="InterPro" id="IPR023607">
    <property type="entry name" value="Exodeoxyribonuclease_I"/>
</dbReference>
<keyword evidence="9 15" id="KW-0460">Magnesium</keyword>
<dbReference type="SUPFAM" id="SSF53098">
    <property type="entry name" value="Ribonuclease H-like"/>
    <property type="match status" value="1"/>
</dbReference>
<evidence type="ECO:0000313" key="18">
    <source>
        <dbReference type="EMBL" id="SGZ11644.1"/>
    </source>
</evidence>
<protein>
    <recommendedName>
        <fullName evidence="3 13">Exodeoxyribonuclease I</fullName>
        <ecNumber evidence="2 13">3.1.11.1</ecNumber>
    </recommendedName>
</protein>
<dbReference type="RefSeq" id="WP_075497857.1">
    <property type="nucleotide sequence ID" value="NZ_CAWRBC010000118.1"/>
</dbReference>
<feature type="domain" description="ExoI SH3-like" evidence="16">
    <location>
        <begin position="206"/>
        <end position="359"/>
    </location>
</feature>
<dbReference type="PANTHER" id="PTHR11046">
    <property type="entry name" value="OLIGORIBONUCLEASE, MITOCHONDRIAL"/>
    <property type="match status" value="1"/>
</dbReference>
<evidence type="ECO:0000256" key="2">
    <source>
        <dbReference type="ARBA" id="ARBA00012108"/>
    </source>
</evidence>
<dbReference type="GO" id="GO:0046872">
    <property type="term" value="F:metal ion binding"/>
    <property type="evidence" value="ECO:0007669"/>
    <property type="project" value="UniProtKB-KW"/>
</dbReference>
<evidence type="ECO:0000256" key="7">
    <source>
        <dbReference type="ARBA" id="ARBA00022801"/>
    </source>
</evidence>
<dbReference type="EMBL" id="FPLD01000102">
    <property type="protein sequence ID" value="SGZ11644.1"/>
    <property type="molecule type" value="Genomic_DNA"/>
</dbReference>
<dbReference type="Gene3D" id="1.20.1280.70">
    <property type="entry name" value="Exonuclease ExoI, domain 3"/>
    <property type="match status" value="1"/>
</dbReference>
<dbReference type="FunFam" id="1.20.1280.70:FF:000001">
    <property type="entry name" value="Exodeoxyribonuclease I"/>
    <property type="match status" value="1"/>
</dbReference>
<name>A0A1L0C9K3_9GAMM</name>
<dbReference type="InterPro" id="IPR013520">
    <property type="entry name" value="Ribonucl_H"/>
</dbReference>
<feature type="binding site" evidence="15">
    <location>
        <position position="190"/>
    </location>
    <ligand>
        <name>Mg(2+)</name>
        <dbReference type="ChEBI" id="CHEBI:18420"/>
        <label>2</label>
    </ligand>
</feature>
<dbReference type="InterPro" id="IPR012337">
    <property type="entry name" value="RNaseH-like_sf"/>
</dbReference>
<evidence type="ECO:0000256" key="13">
    <source>
        <dbReference type="PIRNR" id="PIRNR000977"/>
    </source>
</evidence>
<dbReference type="PROSITE" id="PS51785">
    <property type="entry name" value="EXOI_C"/>
    <property type="match status" value="1"/>
</dbReference>
<dbReference type="Gene3D" id="1.10.287.1240">
    <property type="match status" value="1"/>
</dbReference>
<dbReference type="AlphaFoldDB" id="A0A1L0C9K3"/>
<dbReference type="Pfam" id="PF26016">
    <property type="entry name" value="ExoI_C"/>
    <property type="match status" value="1"/>
</dbReference>
<dbReference type="InterPro" id="IPR038649">
    <property type="entry name" value="EXOI_SH3_sf"/>
</dbReference>
<dbReference type="InterPro" id="IPR034747">
    <property type="entry name" value="EXOI_SH3"/>
</dbReference>
<dbReference type="Gene3D" id="3.30.1520.20">
    <property type="entry name" value="Exonuclease ExoI, domain 2"/>
    <property type="match status" value="1"/>
</dbReference>
<dbReference type="EC" id="3.1.11.1" evidence="2 13"/>
<dbReference type="GO" id="GO:0006281">
    <property type="term" value="P:DNA repair"/>
    <property type="evidence" value="ECO:0007669"/>
    <property type="project" value="UniProtKB-KW"/>
</dbReference>
<evidence type="ECO:0000256" key="10">
    <source>
        <dbReference type="ARBA" id="ARBA00023125"/>
    </source>
</evidence>
<evidence type="ECO:0000259" key="16">
    <source>
        <dbReference type="PROSITE" id="PS51784"/>
    </source>
</evidence>
<dbReference type="PIRSF" id="PIRSF000977">
    <property type="entry name" value="Exodeoxyribonuclease_I"/>
    <property type="match status" value="1"/>
</dbReference>
<dbReference type="Proteomes" id="UP000183794">
    <property type="component" value="Unassembled WGS sequence"/>
</dbReference>
<feature type="binding site" evidence="14">
    <location>
        <position position="169"/>
    </location>
    <ligand>
        <name>substrate</name>
    </ligand>
</feature>
<dbReference type="InterPro" id="IPR022894">
    <property type="entry name" value="Oligoribonuclease"/>
</dbReference>
<accession>A0A1L0C9K3</accession>
<dbReference type="GO" id="GO:0003677">
    <property type="term" value="F:DNA binding"/>
    <property type="evidence" value="ECO:0007669"/>
    <property type="project" value="UniProtKB-KW"/>
</dbReference>
<feature type="domain" description="ExoI C-terminal" evidence="17">
    <location>
        <begin position="363"/>
        <end position="478"/>
    </location>
</feature>
<evidence type="ECO:0000256" key="9">
    <source>
        <dbReference type="ARBA" id="ARBA00022842"/>
    </source>
</evidence>
<evidence type="ECO:0000256" key="15">
    <source>
        <dbReference type="PIRSR" id="PIRSR000977-2"/>
    </source>
</evidence>
<evidence type="ECO:0000256" key="5">
    <source>
        <dbReference type="ARBA" id="ARBA00022723"/>
    </source>
</evidence>
<dbReference type="NCBIfam" id="NF008746">
    <property type="entry name" value="PRK11779.1"/>
    <property type="match status" value="1"/>
</dbReference>
<evidence type="ECO:0000313" key="19">
    <source>
        <dbReference type="Proteomes" id="UP000183794"/>
    </source>
</evidence>
<comment type="cofactor">
    <cofactor evidence="15">
        <name>Mg(2+)</name>
        <dbReference type="ChEBI" id="CHEBI:18420"/>
    </cofactor>
    <text evidence="15">Binds 2 Mg(2+) ions per monomer.</text>
</comment>
<dbReference type="Gene3D" id="3.30.420.10">
    <property type="entry name" value="Ribonuclease H-like superfamily/Ribonuclease H"/>
    <property type="match status" value="1"/>
</dbReference>
<evidence type="ECO:0000256" key="1">
    <source>
        <dbReference type="ARBA" id="ARBA00000563"/>
    </source>
</evidence>
<evidence type="ECO:0000256" key="3">
    <source>
        <dbReference type="ARBA" id="ARBA00019900"/>
    </source>
</evidence>
<dbReference type="InterPro" id="IPR013620">
    <property type="entry name" value="Exonuc_1_SH3"/>
</dbReference>
<dbReference type="Pfam" id="PF00929">
    <property type="entry name" value="RNase_T"/>
    <property type="match status" value="1"/>
</dbReference>
<keyword evidence="10" id="KW-0238">DNA-binding</keyword>
<comment type="catalytic activity">
    <reaction evidence="1 13">
        <text>Exonucleolytic cleavage in the 3'- to 5'-direction to yield nucleoside 5'-phosphates.</text>
        <dbReference type="EC" id="3.1.11.1"/>
    </reaction>
</comment>
<evidence type="ECO:0000259" key="17">
    <source>
        <dbReference type="PROSITE" id="PS51785"/>
    </source>
</evidence>
<evidence type="ECO:0000256" key="8">
    <source>
        <dbReference type="ARBA" id="ARBA00022839"/>
    </source>
</evidence>
<dbReference type="FunFam" id="3.30.420.10:FF:000033">
    <property type="entry name" value="Exodeoxyribonuclease I"/>
    <property type="match status" value="1"/>
</dbReference>
<feature type="binding site" evidence="15">
    <location>
        <position position="19"/>
    </location>
    <ligand>
        <name>Mg(2+)</name>
        <dbReference type="ChEBI" id="CHEBI:18420"/>
        <label>1</label>
    </ligand>
</feature>
<dbReference type="OrthoDB" id="9763470at2"/>
<gene>
    <name evidence="18" type="ORF">NVI5450_3722</name>
</gene>
<dbReference type="PROSITE" id="PS51784">
    <property type="entry name" value="EXOI_SH3"/>
    <property type="match status" value="1"/>
</dbReference>
<feature type="binding site" evidence="14">
    <location>
        <position position="21"/>
    </location>
    <ligand>
        <name>substrate</name>
    </ligand>
</feature>
<reference evidence="18 19" key="1">
    <citation type="submission" date="2016-11" db="EMBL/GenBank/DDBJ databases">
        <authorList>
            <person name="Jaros S."/>
            <person name="Januszkiewicz K."/>
            <person name="Wedrychowicz H."/>
        </authorList>
    </citation>
    <scope>NUCLEOTIDE SEQUENCE [LARGE SCALE GENOMIC DNA]</scope>
    <source>
        <strain evidence="18">NVI 5450</strain>
    </source>
</reference>
<feature type="binding site" evidence="15">
    <location>
        <position position="21"/>
    </location>
    <ligand>
        <name>Mg(2+)</name>
        <dbReference type="ChEBI" id="CHEBI:18420"/>
        <label>2</label>
    </ligand>
</feature>
<dbReference type="GO" id="GO:0008310">
    <property type="term" value="F:single-stranded DNA 3'-5' DNA exonuclease activity"/>
    <property type="evidence" value="ECO:0007669"/>
    <property type="project" value="UniProtKB-EC"/>
</dbReference>
<evidence type="ECO:0000256" key="12">
    <source>
        <dbReference type="ARBA" id="ARBA00046792"/>
    </source>
</evidence>
<dbReference type="CDD" id="cd06138">
    <property type="entry name" value="ExoI_N"/>
    <property type="match status" value="1"/>
</dbReference>
<dbReference type="InterPro" id="IPR036397">
    <property type="entry name" value="RNaseH_sf"/>
</dbReference>
<evidence type="ECO:0000256" key="14">
    <source>
        <dbReference type="PIRSR" id="PIRSR000977-1"/>
    </source>
</evidence>
<dbReference type="FunFam" id="3.30.1520.20:FF:000001">
    <property type="entry name" value="Exodeoxyribonuclease I"/>
    <property type="match status" value="1"/>
</dbReference>
<dbReference type="InterPro" id="IPR058561">
    <property type="entry name" value="Exonuc_1_C"/>
</dbReference>
<keyword evidence="11 13" id="KW-0234">DNA repair</keyword>
<keyword evidence="5 15" id="KW-0479">Metal-binding</keyword>
<keyword evidence="4 13" id="KW-0540">Nuclease</keyword>
<evidence type="ECO:0000256" key="4">
    <source>
        <dbReference type="ARBA" id="ARBA00022722"/>
    </source>
</evidence>
<keyword evidence="7 13" id="KW-0378">Hydrolase</keyword>